<comment type="caution">
    <text evidence="6">The sequence shown here is derived from an EMBL/GenBank/DDBJ whole genome shotgun (WGS) entry which is preliminary data.</text>
</comment>
<dbReference type="PANTHER" id="PTHR24960:SF71">
    <property type="entry name" value="BSR3197 PROTEIN"/>
    <property type="match status" value="1"/>
</dbReference>
<keyword evidence="3" id="KW-0408">Iron</keyword>
<dbReference type="Gene3D" id="3.30.70.3270">
    <property type="match status" value="1"/>
</dbReference>
<keyword evidence="1" id="KW-0004">4Fe-4S</keyword>
<dbReference type="PROSITE" id="PS51379">
    <property type="entry name" value="4FE4S_FER_2"/>
    <property type="match status" value="4"/>
</dbReference>
<evidence type="ECO:0000256" key="3">
    <source>
        <dbReference type="ARBA" id="ARBA00023004"/>
    </source>
</evidence>
<feature type="domain" description="4Fe-4S ferredoxin-type" evidence="5">
    <location>
        <begin position="123"/>
        <end position="151"/>
    </location>
</feature>
<evidence type="ECO:0000259" key="5">
    <source>
        <dbReference type="PROSITE" id="PS51379"/>
    </source>
</evidence>
<evidence type="ECO:0000256" key="2">
    <source>
        <dbReference type="ARBA" id="ARBA00022723"/>
    </source>
</evidence>
<dbReference type="Pfam" id="PF12838">
    <property type="entry name" value="Fer4_7"/>
    <property type="match status" value="1"/>
</dbReference>
<name>A0A833DRL7_9EURY</name>
<dbReference type="CDD" id="cd10549">
    <property type="entry name" value="MtMvhB_like"/>
    <property type="match status" value="1"/>
</dbReference>
<feature type="domain" description="4Fe-4S ferredoxin-type" evidence="5">
    <location>
        <begin position="46"/>
        <end position="75"/>
    </location>
</feature>
<dbReference type="InterPro" id="IPR017896">
    <property type="entry name" value="4Fe4S_Fe-S-bd"/>
</dbReference>
<dbReference type="EMBL" id="DQSV01000056">
    <property type="protein sequence ID" value="HIP17261.1"/>
    <property type="molecule type" value="Genomic_DNA"/>
</dbReference>
<keyword evidence="2" id="KW-0479">Metal-binding</keyword>
<keyword evidence="4" id="KW-0411">Iron-sulfur</keyword>
<dbReference type="InterPro" id="IPR050157">
    <property type="entry name" value="PSI_iron-sulfur_center"/>
</dbReference>
<dbReference type="SUPFAM" id="SSF54862">
    <property type="entry name" value="4Fe-4S ferredoxins"/>
    <property type="match status" value="1"/>
</dbReference>
<dbReference type="InterPro" id="IPR017900">
    <property type="entry name" value="4Fe4S_Fe_S_CS"/>
</dbReference>
<evidence type="ECO:0000256" key="1">
    <source>
        <dbReference type="ARBA" id="ARBA00022485"/>
    </source>
</evidence>
<reference evidence="6" key="1">
    <citation type="journal article" date="2020" name="ISME J.">
        <title>Gammaproteobacteria mediating utilization of methyl-, sulfur- and petroleum organic compounds in deep ocean hydrothermal plumes.</title>
        <authorList>
            <person name="Zhou Z."/>
            <person name="Liu Y."/>
            <person name="Pan J."/>
            <person name="Cron B.R."/>
            <person name="Toner B.M."/>
            <person name="Anantharaman K."/>
            <person name="Breier J.A."/>
            <person name="Dick G.J."/>
            <person name="Li M."/>
        </authorList>
    </citation>
    <scope>NUCLEOTIDE SEQUENCE</scope>
    <source>
        <strain evidence="6">SZUA-1385</strain>
    </source>
</reference>
<accession>A0A833DRL7</accession>
<dbReference type="PROSITE" id="PS00198">
    <property type="entry name" value="4FE4S_FER_1"/>
    <property type="match status" value="3"/>
</dbReference>
<evidence type="ECO:0000313" key="6">
    <source>
        <dbReference type="EMBL" id="HIP17261.1"/>
    </source>
</evidence>
<proteinExistence type="predicted"/>
<dbReference type="GO" id="GO:0051539">
    <property type="term" value="F:4 iron, 4 sulfur cluster binding"/>
    <property type="evidence" value="ECO:0007669"/>
    <property type="project" value="UniProtKB-KW"/>
</dbReference>
<feature type="domain" description="4Fe-4S ferredoxin-type" evidence="5">
    <location>
        <begin position="152"/>
        <end position="181"/>
    </location>
</feature>
<gene>
    <name evidence="6" type="ORF">EYG76_03025</name>
</gene>
<dbReference type="GO" id="GO:0016491">
    <property type="term" value="F:oxidoreductase activity"/>
    <property type="evidence" value="ECO:0007669"/>
    <property type="project" value="UniProtKB-ARBA"/>
</dbReference>
<evidence type="ECO:0000256" key="4">
    <source>
        <dbReference type="ARBA" id="ARBA00023014"/>
    </source>
</evidence>
<sequence>MLLSKIKKDGFMPLEIISTEDIIKGHFKDKNLNSIDLTLDEKIIKKRIGIDNEKCITCNVCVEVCPLKIISSNIPSSPKINHKKCVYCFSCVETCPVKAISIKYLIGRIVKNYLIVNSHGKNEELIYNNKKCIMCLACKKNCPFGVIYESEGRIKFDMKKCTLCGYCGYLCPPNAIDFKGPIK</sequence>
<dbReference type="Gene3D" id="3.30.70.20">
    <property type="match status" value="2"/>
</dbReference>
<dbReference type="GO" id="GO:0005737">
    <property type="term" value="C:cytoplasm"/>
    <property type="evidence" value="ECO:0007669"/>
    <property type="project" value="TreeGrafter"/>
</dbReference>
<feature type="domain" description="4Fe-4S ferredoxin-type" evidence="5">
    <location>
        <begin position="76"/>
        <end position="105"/>
    </location>
</feature>
<dbReference type="GO" id="GO:0046872">
    <property type="term" value="F:metal ion binding"/>
    <property type="evidence" value="ECO:0007669"/>
    <property type="project" value="UniProtKB-KW"/>
</dbReference>
<dbReference type="AlphaFoldDB" id="A0A833DRL7"/>
<dbReference type="PANTHER" id="PTHR24960">
    <property type="entry name" value="PHOTOSYSTEM I IRON-SULFUR CENTER-RELATED"/>
    <property type="match status" value="1"/>
</dbReference>
<dbReference type="Pfam" id="PF00037">
    <property type="entry name" value="Fer4"/>
    <property type="match status" value="2"/>
</dbReference>
<protein>
    <submittedName>
        <fullName evidence="6">4Fe-4S dicluster domain-containing protein</fullName>
    </submittedName>
</protein>
<evidence type="ECO:0000313" key="7">
    <source>
        <dbReference type="Proteomes" id="UP000605144"/>
    </source>
</evidence>
<organism evidence="6 7">
    <name type="scientific">Methanothermococcus okinawensis</name>
    <dbReference type="NCBI Taxonomy" id="155863"/>
    <lineage>
        <taxon>Archaea</taxon>
        <taxon>Methanobacteriati</taxon>
        <taxon>Methanobacteriota</taxon>
        <taxon>Methanomada group</taxon>
        <taxon>Methanococci</taxon>
        <taxon>Methanococcales</taxon>
        <taxon>Methanococcaceae</taxon>
        <taxon>Methanothermococcus</taxon>
    </lineage>
</organism>
<dbReference type="Proteomes" id="UP000605144">
    <property type="component" value="Unassembled WGS sequence"/>
</dbReference>